<dbReference type="PRINTS" id="PR00081">
    <property type="entry name" value="GDHRDH"/>
</dbReference>
<dbReference type="Gene3D" id="3.40.366.10">
    <property type="entry name" value="Malonyl-Coenzyme A Acyl Carrier Protein, domain 2"/>
    <property type="match status" value="3"/>
</dbReference>
<dbReference type="InterPro" id="IPR016036">
    <property type="entry name" value="Malonyl_transacylase_ACP-bd"/>
</dbReference>
<feature type="region of interest" description="Disordered" evidence="9">
    <location>
        <begin position="4527"/>
        <end position="4553"/>
    </location>
</feature>
<feature type="domain" description="PKS/mFAS DH" evidence="12">
    <location>
        <begin position="3789"/>
        <end position="4066"/>
    </location>
</feature>
<dbReference type="InterPro" id="IPR014030">
    <property type="entry name" value="Ketoacyl_synth_N"/>
</dbReference>
<dbReference type="SMART" id="SM00823">
    <property type="entry name" value="PKS_PP"/>
    <property type="match status" value="3"/>
</dbReference>
<feature type="region of interest" description="Disordered" evidence="9">
    <location>
        <begin position="1478"/>
        <end position="1501"/>
    </location>
</feature>
<dbReference type="InterPro" id="IPR016039">
    <property type="entry name" value="Thiolase-like"/>
</dbReference>
<evidence type="ECO:0000259" key="11">
    <source>
        <dbReference type="PROSITE" id="PS52004"/>
    </source>
</evidence>
<dbReference type="InterPro" id="IPR049552">
    <property type="entry name" value="PKS_DH_N"/>
</dbReference>
<feature type="region of interest" description="Disordered" evidence="9">
    <location>
        <begin position="912"/>
        <end position="944"/>
    </location>
</feature>
<evidence type="ECO:0000256" key="2">
    <source>
        <dbReference type="ARBA" id="ARBA00022450"/>
    </source>
</evidence>
<evidence type="ECO:0000256" key="7">
    <source>
        <dbReference type="ARBA" id="ARBA00023315"/>
    </source>
</evidence>
<dbReference type="InterPro" id="IPR016035">
    <property type="entry name" value="Acyl_Trfase/lysoPLipase"/>
</dbReference>
<dbReference type="InterPro" id="IPR050091">
    <property type="entry name" value="PKS_NRPS_Biosynth_Enz"/>
</dbReference>
<dbReference type="SUPFAM" id="SSF53901">
    <property type="entry name" value="Thiolase-like"/>
    <property type="match status" value="3"/>
</dbReference>
<gene>
    <name evidence="13" type="ORF">GCM10009863_40170</name>
</gene>
<feature type="region of interest" description="C-terminal hotdog fold" evidence="8">
    <location>
        <begin position="2098"/>
        <end position="2252"/>
    </location>
</feature>
<dbReference type="Pfam" id="PF21089">
    <property type="entry name" value="PKS_DH_N"/>
    <property type="match status" value="2"/>
</dbReference>
<dbReference type="InterPro" id="IPR001227">
    <property type="entry name" value="Ac_transferase_dom_sf"/>
</dbReference>
<dbReference type="CDD" id="cd00833">
    <property type="entry name" value="PKS"/>
    <property type="match status" value="3"/>
</dbReference>
<dbReference type="CDD" id="cd08956">
    <property type="entry name" value="KR_3_FAS_SDR_x"/>
    <property type="match status" value="2"/>
</dbReference>
<dbReference type="InterPro" id="IPR013968">
    <property type="entry name" value="PKS_KR"/>
</dbReference>
<feature type="active site" description="Proton acceptor; for dehydratase activity" evidence="8">
    <location>
        <position position="3820"/>
    </location>
</feature>
<dbReference type="InterPro" id="IPR009081">
    <property type="entry name" value="PP-bd_ACP"/>
</dbReference>
<dbReference type="Pfam" id="PF02801">
    <property type="entry name" value="Ketoacyl-synt_C"/>
    <property type="match status" value="3"/>
</dbReference>
<dbReference type="SUPFAM" id="SSF55048">
    <property type="entry name" value="Probable ACP-binding domain of malonyl-CoA ACP transacylase"/>
    <property type="match status" value="3"/>
</dbReference>
<dbReference type="EMBL" id="BAAARJ010000012">
    <property type="protein sequence ID" value="GAA2622027.1"/>
    <property type="molecule type" value="Genomic_DNA"/>
</dbReference>
<organism evidence="13 14">
    <name type="scientific">Streptomyces axinellae</name>
    <dbReference type="NCBI Taxonomy" id="552788"/>
    <lineage>
        <taxon>Bacteria</taxon>
        <taxon>Bacillati</taxon>
        <taxon>Actinomycetota</taxon>
        <taxon>Actinomycetes</taxon>
        <taxon>Kitasatosporales</taxon>
        <taxon>Streptomycetaceae</taxon>
        <taxon>Streptomyces</taxon>
    </lineage>
</organism>
<accession>A0ABP6CL38</accession>
<dbReference type="PROSITE" id="PS52019">
    <property type="entry name" value="PKS_MFAS_DH"/>
    <property type="match status" value="2"/>
</dbReference>
<protein>
    <submittedName>
        <fullName evidence="13">Type I polyketide synthase</fullName>
    </submittedName>
</protein>
<dbReference type="Proteomes" id="UP001501447">
    <property type="component" value="Unassembled WGS sequence"/>
</dbReference>
<dbReference type="CDD" id="cd05233">
    <property type="entry name" value="SDR_c"/>
    <property type="match status" value="1"/>
</dbReference>
<feature type="compositionally biased region" description="Basic and acidic residues" evidence="9">
    <location>
        <begin position="927"/>
        <end position="937"/>
    </location>
</feature>
<comment type="caution">
    <text evidence="13">The sequence shown here is derived from an EMBL/GenBank/DDBJ whole genome shotgun (WGS) entry which is preliminary data.</text>
</comment>
<dbReference type="SMART" id="SM00826">
    <property type="entry name" value="PKS_DH"/>
    <property type="match status" value="2"/>
</dbReference>
<dbReference type="InterPro" id="IPR020807">
    <property type="entry name" value="PKS_DH"/>
</dbReference>
<keyword evidence="5" id="KW-0045">Antibiotic biosynthesis</keyword>
<evidence type="ECO:0000313" key="14">
    <source>
        <dbReference type="Proteomes" id="UP001501447"/>
    </source>
</evidence>
<feature type="compositionally biased region" description="Low complexity" evidence="9">
    <location>
        <begin position="2835"/>
        <end position="2849"/>
    </location>
</feature>
<feature type="active site" description="Proton acceptor; for dehydratase activity" evidence="8">
    <location>
        <position position="1990"/>
    </location>
</feature>
<sequence length="4957" mass="515270">MKTPPAEATSLDGTAVIGMSCRFPQADSPHKFWELLSQARSAISETSAERGPDAAGSRWGGYLENVGHFDAEFFGTSPREATAMDPQQRLMLELGWEALENAGIVPGTLKGADVGVFSGTIQSDYATLAQRQGAAAVGHHTMSGLSRGLIANRISHTLGLRGPSLTVDSAQSSSLVAVHLACASLRSGESEMALAGGVHLNIAPDSSAAASAFGGLSPDGRCYTFDERANGYVRGEGGGLVVLKPLARALADGDHVYCVIRGSATNNDGAGDDLTRPDAAAQESVLRSAYRRAGVAPHEVQYVELHGTGTKVGDPVEASALGAVTGDGRPEDAPLAVGSVKTNIGHLEGAAGIAGLLKTVLAIQHGQLPPSLNHQKPNPRIPLGELRMRVQTELREWANPPHERLAGVSSFGMGGTNCHLVLAGPPSAEAAGAAKAVPSTAPADTTGHSSPAEAGEEEESAPAGALLPAGAPAPVVLSAKSAAALRGQASRLAAFMARRPDLDPADVSASLLTARTVFPHRAVVLARDRSGLRSGLDSLASAMPEPHVVLGHADPARDARQVFVFPGQGAQWAGMGAELLESSGVFAAWTERCGQALAPYVDWSLPEVLRTGEGLERADVLQPASWAVMVSLAAMWEAAGVVPSAVVGSSQGEIAAATVAGVLTLEDAARTVALRSRLIAERLAGNGAMLSVALPEEEVQARIGRYSGVSVAVVNSPKSTVVAGEPHVIEALEADWSRSGAKVRRLPVDYASHSAQVDALGTELAALLADIEPARARVPFCSSVDRGRQDGSGLDAEYWVRNLREPVRFAEAVRGLLEEGFTSYIECGPHPVLAAAIAETAEGASVDGVTVTGSLRRDEGGPERFLTSLAEAYAGGAPVRWPKLSPGSGIPVPAGDLPTYAFNRRRLWLAPSPADGGSTPGLPAVPEQRHPVPRREAGPGTEADSLSLVRAQTATVLRADAAEVVADRSFKEQGFDSVMAVELRNRLNSVTGLELPAGAVFDHPTPARLARHVDALQAGEPAAAAGGSRRVEVSAYDDPVVVVGMSCRLPGGVGSPRDLWRLVREARDAIGAYPDDRHWDLMGPAGDGTGVAGGAVPGTAGGAADAGPLRRGGFLYDAAEFDAEFFGISPREALAMDPQQRLLLEASWEALEAAGIRPGTLAGSRTGVFAGAMAGDYGPPLHEGPDQVAGHLLTGLAGSVVSGRVAYALGLEGPALTVDTACSSSLVALHLAAEALHRGECSLALASGVTVMSTPGMFTDFARQRALAADGRCKAFSDAADGTGWSEGVGVLVVEKLSRARREGHRVLAVLRGSAVNQDGASNGLTAPNGPAQQDVIREALAAAGLSAGDIDAVEAHGTGTRLGDPVEAQALLATYGQEHEAERPLWLGSLKSNIGHTQAAAGIAGVIKMVMAMRHGVLPKTLHVQQPTSHVDWIAGTVRLLTEERTWPEAGRARRAAVSSFGISGTNAHVILEQPAEDASAPGEAAGEDGAVHEESAGERAVRLPRQPDAGPWVISARSPAALRAQARSLLSFVADRPQLQPAAIGRALATRRTSFPHRAVAVGETTEALLEALRAVAEDRSAIGAAQDQAVPDCKLAFMFTGQGAQFLGMGRELHAACPVFAEAFDAVTRELDRHLDRPVREVVWGADKEALDRTVYAQAALFAVEVALYRTFESYGVRPDYLTGHSVGELTAAHVSGALSLPDAAVLVSARGRLMQRLPAGGAMIAVQAREEEVLPHLTDAVSVAAVNGPGSVVLSGPEEEVLALGADWEASGRKVTKLAVSHAFHSPLMTPMLAGFRAVAETLTFEESVLPVVSNLTGRVAGSEQLGSPDHWVEHVRSTVRFADGIRHLRGQGVTRFVELGPGGVLTAMAREALADTEQLIVPALRRHQSETASLAYAAGRLHTTGVEVDWDAYFAKAPARDIELPTYAFQRERFWLAPSAREPGLEAAGLAALRHPLLAAAVPAGGRTVFTGRLSPRRLPWLSDHQVAGTLVVPGTALLEAVARAGQESGHGEIVELSLLTPLVVPSDGPVDLQVRIVPDEASGTAGVEIFASAGGTQEWTRHATGTLAVEAALEPATAPPGDPAPQWPPAGAERLSVEGYYDELDRRGLTYGPAFRGVREVWRAGSELFVEVRLPDTVAGADAYLLHPALLDAALHPAAVGELLPDARCARLPFSWSAVRRHASGASALRVRLRQEGPDTLRLAARDLRGRPVAEATVVLRPAPRDQLRHILTGTDRPPLYRMVWEPSPARTATTAGLLPAAHRYVVVGDGPAAAATAGRLTAAGASPVRLGAPAAPGTGTASERVRTALAAALAEAQAWLAGARRADERLIVITHRACAAGAGPAEADPAQAAVWGLVRSVQTENPGLVALVDLDEEPGSAEALPRVIESIGENGENGENGSQIAVRAGQLLVPALRPAGGPGVPARTGDMPSAGRGCDRDARWAAASVLVTGAGGTVGSALARHAVATRGIGHVVLAGRRGEAGPGIPALAAELRGMGAEVTVTACDVSDRAQVEAVLAAIPATHPLAGVIHAAGTLADSVVEALTPERLHAVLAAKADAVSVLDDCTRELNLDWFVACSSVAGWWGTAGQANYAAANACVDALMLNRHRAGHHALSLVWGLWEERGELSAHLQDTDLRRMSRVGIEPLPTADALRAFDEALGLDEPVLAPVRLGTRTLSDSDTGPLPPFLAPRTPSFAPPVRAAAERPRANAATRGAGRGEAAALRELSGERRHRVLTDLVRERTAIVLGRESLREDQLPRSFSDLGFDSLMTLELRNHLSAATGLQLPPTLLFDHPTAPAVVDHLTEILAEAETGAEAGTRDEAGSSTTGAGPRTGAGAQPVGRGRQLPESAPAAISAAVPAQAPAEEDDPVVIVGMACRYPGDVKAPDDLWNLVAEGVDGISGFPTDRGWNLGTLFSDDPDRPGTSYARAGGFLHDAAWFDADFFGISPREARATDPQQRILLETCWEALEHAGIGPRALKGSPTGVFAGVMYHDYGSRLQEIPDGMEGYLQNGSLGSVLSGRVSYVLGLEGPAVSVDTACSSSLVALHLAGQALRQGECSLALVGGVTVMSTPRTFIDFSRQRALAADGRCKAFSADADGTGWAEGAGVLVVERLSRARREGHRVLAVVRGSAVNQDGASNGLTAPSGPAQQRVIRQALANAALSPDDIDVIEAHGTGTALGDPIEAQALLATYGRDRPRPLWLGSLKSNIGHTQAAAGVGGIIKMVMAMRHGVMPRTLHAETPSPHVDWASGAVRLLTERRAWPTENGPRRAAVSSFGISGTNAHIILEQPAAEGDKPPAVPASAPGVTPWVISGKTPAARTAQAARLLRFVAARPEVPGEAVGVALAANRSVFGRRAVVLGADRAELLAGLTAAAADTGHPGVITADAARTPRKTAFLFAGQGSQRLGMGRELYRQFPVYAEAFEAVSTALEPHLGRAPAQVLFAGAEDPDAAASLDRTEYAQPCLFALQVALHQLLTSWGVRPACLAGHSVGEIAAAHVSGILSLPDAAALVAARGRLMQELPEGGAMVAVQASEEEIAPLLAGQEAVGVAAVNGPMATVLSGDGVRLAEVVAELERRGYRTRALRVSHAFHSPLMEPMLDRFREVVSRISYGTARIPLVSTLTGAPAAPGDFASAAYWVRHAREAVRFHDAVRALEAEGVRTFVELGSGTTLSALVPECLREPSEATLIPLLRKGRPEGRSVLEAAAGLFVRGADVRWEAVLGAGTRPRLPLPVELPTYAFQRERFWLDPAPTAPGRRTGGELTSPEGGLTGYPLLDTRVRIAHGGVVLRGELSAARTMWLTEHQVNGTVVVPSTAIVEMLVRAGREAGCERVAELVLHAPMVVPTDAGLDVQVYVAPPDRQGVREVSVYSRAAGSADGIPWDGNATGRLTARSAEAAQAAGAPPAWPPAGTTAADLTDVYPGLARQGLRYGAAFQGLRSVRYGEREIYAEVVLPAPAAEGAATHLLHPALLDSALHALALPGVLPGEGLRLPFSWSGLEIHREGAASLRVRLTPTGENAVAFAAWDPDGNVVATADGLVLRPFEPETLEAPADTSPDCLFEVAWTPVRPAATAGPAQDCHYLVLTGDPRAAETVARMTAVGCRVRALECLDKDAADPVRVRTALRAVMAEVQSWLATARPGHGPLIVVTHGAVVTEGPSEPSGAAGPADPAQAAVWGMLRTAQTEHPGQLVLADLDTAEAAGVLTVLPWGEEPQLAIRQGRVYAPRLITAAAAGGSGHTACSGPGQGTGTRLGQGSLLVTGAGGVVGAALARHAVAAYGVGHVILVSRSGQRSPALVQLADELRELGASVSVEACDVGDREQVARVLSAIPAKRPLRGVIHAAGATRDGMFRGLTEETLEAVLPAKPDAVFHLDDLTRGLGLDWFVVCSSAAGWWGNAGQANYAAGNACIDAMMQRRRAAGEAALSLGWGLWAERSELSGHLDEADLRRLARVGILPLATGDALAAFDAALSSPNPVVFPVRLETGRLPGSDPALLTPLLREHLGRAEEAAAVPGPRAASGGDGPGAATGTGAGAGSGESLCDRLAGLDADAGTALLRQVVSEEVAVVLGHADPDEVEPDRAFFEIGFDSLTALELRNRLEKLAGRSLGATLVFDHPTPEALARYLHTQLSGAEQPAPRLPAAESAAARTADALAARSAAGAAAETASSEVMADRRPLAGRTVMLTGASGDLGQLYARALGAAGARLVLTGRDTGRLDKLGAELAERGSDVLSLPFDLAERAALPGLVARATERFGTIDALVNNAGVTGPAGPLWETDDDEWWHAMEVNLRGTAAACRAVLPAMIEGGGGRIVNMVSAAGRHRWPNVSGYSVSKAAVIKLGENLAIELAGTGTSVFSYHPGLVNLGITRRQLDLGLTGERWSDEVTSWMRAERAAGRFADPERSASVLVRLVAGDADALSGRYLTSDDDLSALLGNASGT</sequence>
<dbReference type="InterPro" id="IPR018201">
    <property type="entry name" value="Ketoacyl_synth_AS"/>
</dbReference>
<reference evidence="14" key="1">
    <citation type="journal article" date="2019" name="Int. J. Syst. Evol. Microbiol.">
        <title>The Global Catalogue of Microorganisms (GCM) 10K type strain sequencing project: providing services to taxonomists for standard genome sequencing and annotation.</title>
        <authorList>
            <consortium name="The Broad Institute Genomics Platform"/>
            <consortium name="The Broad Institute Genome Sequencing Center for Infectious Disease"/>
            <person name="Wu L."/>
            <person name="Ma J."/>
        </authorList>
    </citation>
    <scope>NUCLEOTIDE SEQUENCE [LARGE SCALE GENOMIC DNA]</scope>
    <source>
        <strain evidence="14">JCM 16373</strain>
    </source>
</reference>
<dbReference type="Pfam" id="PF08659">
    <property type="entry name" value="KR"/>
    <property type="match status" value="2"/>
</dbReference>
<feature type="domain" description="Carrier" evidence="10">
    <location>
        <begin position="940"/>
        <end position="1017"/>
    </location>
</feature>
<keyword evidence="2" id="KW-0596">Phosphopantetheine</keyword>
<dbReference type="SUPFAM" id="SSF51735">
    <property type="entry name" value="NAD(P)-binding Rossmann-fold domains"/>
    <property type="match status" value="5"/>
</dbReference>
<dbReference type="InterPro" id="IPR055123">
    <property type="entry name" value="SpnB-like_Rossmann"/>
</dbReference>
<dbReference type="Gene3D" id="3.40.47.10">
    <property type="match status" value="3"/>
</dbReference>
<evidence type="ECO:0000259" key="10">
    <source>
        <dbReference type="PROSITE" id="PS50075"/>
    </source>
</evidence>
<dbReference type="Gene3D" id="1.10.1200.10">
    <property type="entry name" value="ACP-like"/>
    <property type="match status" value="3"/>
</dbReference>
<keyword evidence="14" id="KW-1185">Reference proteome</keyword>
<feature type="domain" description="PKS/mFAS DH" evidence="12">
    <location>
        <begin position="1960"/>
        <end position="2252"/>
    </location>
</feature>
<dbReference type="InterPro" id="IPR020806">
    <property type="entry name" value="PKS_PP-bd"/>
</dbReference>
<dbReference type="PROSITE" id="PS00012">
    <property type="entry name" value="PHOSPHOPANTETHEINE"/>
    <property type="match status" value="2"/>
</dbReference>
<dbReference type="PROSITE" id="PS50075">
    <property type="entry name" value="CARRIER"/>
    <property type="match status" value="3"/>
</dbReference>
<dbReference type="SUPFAM" id="SSF47336">
    <property type="entry name" value="ACP-like"/>
    <property type="match status" value="3"/>
</dbReference>
<dbReference type="PROSITE" id="PS00606">
    <property type="entry name" value="KS3_1"/>
    <property type="match status" value="2"/>
</dbReference>
<dbReference type="Pfam" id="PF16197">
    <property type="entry name" value="KAsynt_C_assoc"/>
    <property type="match status" value="3"/>
</dbReference>
<dbReference type="SMART" id="SM00825">
    <property type="entry name" value="PKS_KS"/>
    <property type="match status" value="3"/>
</dbReference>
<dbReference type="SMART" id="SM00827">
    <property type="entry name" value="PKS_AT"/>
    <property type="match status" value="3"/>
</dbReference>
<name>A0ABP6CL38_9ACTN</name>
<feature type="compositionally biased region" description="Basic and acidic residues" evidence="9">
    <location>
        <begin position="1491"/>
        <end position="1501"/>
    </location>
</feature>
<feature type="domain" description="Carrier" evidence="10">
    <location>
        <begin position="2744"/>
        <end position="2819"/>
    </location>
</feature>
<dbReference type="InterPro" id="IPR036291">
    <property type="entry name" value="NAD(P)-bd_dom_sf"/>
</dbReference>
<dbReference type="InterPro" id="IPR020841">
    <property type="entry name" value="PKS_Beta-ketoAc_synthase_dom"/>
</dbReference>
<dbReference type="Pfam" id="PF22953">
    <property type="entry name" value="SpnB_Rossmann"/>
    <property type="match status" value="2"/>
</dbReference>
<dbReference type="PANTHER" id="PTHR43775">
    <property type="entry name" value="FATTY ACID SYNTHASE"/>
    <property type="match status" value="1"/>
</dbReference>
<evidence type="ECO:0000256" key="5">
    <source>
        <dbReference type="ARBA" id="ARBA00023194"/>
    </source>
</evidence>
<dbReference type="InterPro" id="IPR049900">
    <property type="entry name" value="PKS_mFAS_DH"/>
</dbReference>
<feature type="active site" description="Proton donor; for dehydratase activity" evidence="8">
    <location>
        <position position="2158"/>
    </location>
</feature>
<dbReference type="InterPro" id="IPR002347">
    <property type="entry name" value="SDR_fam"/>
</dbReference>
<feature type="domain" description="Ketosynthase family 3 (KS3)" evidence="11">
    <location>
        <begin position="1037"/>
        <end position="1475"/>
    </location>
</feature>
<keyword evidence="3" id="KW-0597">Phosphoprotein</keyword>
<comment type="pathway">
    <text evidence="1">Antibiotic biosynthesis.</text>
</comment>
<evidence type="ECO:0000256" key="9">
    <source>
        <dbReference type="SAM" id="MobiDB-lite"/>
    </source>
</evidence>
<dbReference type="SMART" id="SM00822">
    <property type="entry name" value="PKS_KR"/>
    <property type="match status" value="2"/>
</dbReference>
<proteinExistence type="predicted"/>
<feature type="compositionally biased region" description="Low complexity" evidence="9">
    <location>
        <begin position="2859"/>
        <end position="2875"/>
    </location>
</feature>
<dbReference type="InterPro" id="IPR042104">
    <property type="entry name" value="PKS_dehydratase_sf"/>
</dbReference>
<keyword evidence="6" id="KW-0511">Multifunctional enzyme</keyword>
<feature type="domain" description="Ketosynthase family 3 (KS3)" evidence="11">
    <location>
        <begin position="2879"/>
        <end position="3303"/>
    </location>
</feature>
<feature type="region of interest" description="C-terminal hotdog fold" evidence="8">
    <location>
        <begin position="3928"/>
        <end position="4066"/>
    </location>
</feature>
<dbReference type="Pfam" id="PF00550">
    <property type="entry name" value="PP-binding"/>
    <property type="match status" value="3"/>
</dbReference>
<feature type="region of interest" description="N-terminal hotdog fold" evidence="8">
    <location>
        <begin position="1960"/>
        <end position="2080"/>
    </location>
</feature>
<dbReference type="InterPro" id="IPR006162">
    <property type="entry name" value="Ppantetheine_attach_site"/>
</dbReference>
<dbReference type="PRINTS" id="PR00080">
    <property type="entry name" value="SDRFAMILY"/>
</dbReference>
<dbReference type="InterPro" id="IPR032821">
    <property type="entry name" value="PKS_assoc"/>
</dbReference>
<dbReference type="SMART" id="SM01294">
    <property type="entry name" value="PKS_PP_betabranch"/>
    <property type="match status" value="2"/>
</dbReference>
<dbReference type="InterPro" id="IPR057326">
    <property type="entry name" value="KR_dom"/>
</dbReference>
<dbReference type="Gene3D" id="3.10.129.110">
    <property type="entry name" value="Polyketide synthase dehydratase"/>
    <property type="match status" value="2"/>
</dbReference>
<feature type="region of interest" description="Disordered" evidence="9">
    <location>
        <begin position="2824"/>
        <end position="2877"/>
    </location>
</feature>
<dbReference type="Pfam" id="PF14765">
    <property type="entry name" value="PS-DH"/>
    <property type="match status" value="2"/>
</dbReference>
<dbReference type="Pfam" id="PF00109">
    <property type="entry name" value="ketoacyl-synt"/>
    <property type="match status" value="3"/>
</dbReference>
<evidence type="ECO:0000256" key="1">
    <source>
        <dbReference type="ARBA" id="ARBA00004792"/>
    </source>
</evidence>
<dbReference type="RefSeq" id="WP_344567704.1">
    <property type="nucleotide sequence ID" value="NZ_BAAARJ010000012.1"/>
</dbReference>
<evidence type="ECO:0000256" key="4">
    <source>
        <dbReference type="ARBA" id="ARBA00022679"/>
    </source>
</evidence>
<evidence type="ECO:0000259" key="12">
    <source>
        <dbReference type="PROSITE" id="PS52019"/>
    </source>
</evidence>
<dbReference type="PROSITE" id="PS52004">
    <property type="entry name" value="KS3_2"/>
    <property type="match status" value="3"/>
</dbReference>
<feature type="domain" description="Ketosynthase family 3 (KS3)" evidence="11">
    <location>
        <begin position="11"/>
        <end position="424"/>
    </location>
</feature>
<keyword evidence="7" id="KW-0012">Acyltransferase</keyword>
<evidence type="ECO:0000313" key="13">
    <source>
        <dbReference type="EMBL" id="GAA2622027.1"/>
    </source>
</evidence>
<feature type="region of interest" description="Disordered" evidence="9">
    <location>
        <begin position="432"/>
        <end position="467"/>
    </location>
</feature>
<dbReference type="InterPro" id="IPR036736">
    <property type="entry name" value="ACP-like_sf"/>
</dbReference>
<evidence type="ECO:0000256" key="6">
    <source>
        <dbReference type="ARBA" id="ARBA00023268"/>
    </source>
</evidence>
<dbReference type="InterPro" id="IPR014031">
    <property type="entry name" value="Ketoacyl_synth_C"/>
</dbReference>
<dbReference type="SUPFAM" id="SSF52151">
    <property type="entry name" value="FabD/lysophospholipase-like"/>
    <property type="match status" value="3"/>
</dbReference>
<evidence type="ECO:0000256" key="8">
    <source>
        <dbReference type="PROSITE-ProRule" id="PRU01363"/>
    </source>
</evidence>
<dbReference type="PANTHER" id="PTHR43775:SF51">
    <property type="entry name" value="INACTIVE PHENOLPHTHIOCEROL SYNTHESIS POLYKETIDE SYNTHASE TYPE I PKS1-RELATED"/>
    <property type="match status" value="1"/>
</dbReference>
<feature type="domain" description="Carrier" evidence="10">
    <location>
        <begin position="4572"/>
        <end position="4647"/>
    </location>
</feature>
<feature type="active site" description="Proton donor; for dehydratase activity" evidence="8">
    <location>
        <position position="3989"/>
    </location>
</feature>
<feature type="compositionally biased region" description="Gly residues" evidence="9">
    <location>
        <begin position="4538"/>
        <end position="4553"/>
    </location>
</feature>
<dbReference type="Gene3D" id="3.30.70.3290">
    <property type="match status" value="3"/>
</dbReference>
<feature type="region of interest" description="N-terminal hotdog fold" evidence="8">
    <location>
        <begin position="3789"/>
        <end position="3913"/>
    </location>
</feature>
<dbReference type="Gene3D" id="3.40.50.720">
    <property type="entry name" value="NAD(P)-binding Rossmann-like Domain"/>
    <property type="match status" value="3"/>
</dbReference>
<dbReference type="InterPro" id="IPR014043">
    <property type="entry name" value="Acyl_transferase_dom"/>
</dbReference>
<dbReference type="InterPro" id="IPR049551">
    <property type="entry name" value="PKS_DH_C"/>
</dbReference>
<dbReference type="Pfam" id="PF00698">
    <property type="entry name" value="Acyl_transf_1"/>
    <property type="match status" value="3"/>
</dbReference>
<keyword evidence="4" id="KW-0808">Transferase</keyword>
<dbReference type="Pfam" id="PF00106">
    <property type="entry name" value="adh_short"/>
    <property type="match status" value="1"/>
</dbReference>
<evidence type="ECO:0000256" key="3">
    <source>
        <dbReference type="ARBA" id="ARBA00022553"/>
    </source>
</evidence>